<keyword evidence="3" id="KW-0805">Transcription regulation</keyword>
<dbReference type="InterPro" id="IPR001647">
    <property type="entry name" value="HTH_TetR"/>
</dbReference>
<dbReference type="EMBL" id="CP021330">
    <property type="protein sequence ID" value="AVX03122.1"/>
    <property type="molecule type" value="Genomic_DNA"/>
</dbReference>
<dbReference type="SUPFAM" id="SSF48498">
    <property type="entry name" value="Tetracyclin repressor-like, C-terminal domain"/>
    <property type="match status" value="1"/>
</dbReference>
<dbReference type="PROSITE" id="PS50977">
    <property type="entry name" value="HTH_TETR_2"/>
    <property type="match status" value="1"/>
</dbReference>
<dbReference type="PRINTS" id="PR00400">
    <property type="entry name" value="TETREPRESSOR"/>
</dbReference>
<proteinExistence type="predicted"/>
<dbReference type="GO" id="GO:0000976">
    <property type="term" value="F:transcription cis-regulatory region binding"/>
    <property type="evidence" value="ECO:0007669"/>
    <property type="project" value="TreeGrafter"/>
</dbReference>
<dbReference type="KEGG" id="mmyr:MXMO3_00578"/>
<dbReference type="InterPro" id="IPR036271">
    <property type="entry name" value="Tet_transcr_reg_TetR-rel_C_sf"/>
</dbReference>
<evidence type="ECO:0000313" key="9">
    <source>
        <dbReference type="Proteomes" id="UP000258927"/>
    </source>
</evidence>
<dbReference type="RefSeq" id="WP_117394877.1">
    <property type="nucleotide sequence ID" value="NZ_CP021330.1"/>
</dbReference>
<dbReference type="Pfam" id="PF00440">
    <property type="entry name" value="TetR_N"/>
    <property type="match status" value="1"/>
</dbReference>
<name>A0A2R4MAT4_9HYPH</name>
<evidence type="ECO:0000256" key="1">
    <source>
        <dbReference type="ARBA" id="ARBA00002856"/>
    </source>
</evidence>
<dbReference type="STRING" id="1122213.GCA_000423365_03290"/>
<dbReference type="PRINTS" id="PR00455">
    <property type="entry name" value="HTHTETR"/>
</dbReference>
<evidence type="ECO:0000256" key="2">
    <source>
        <dbReference type="ARBA" id="ARBA00022491"/>
    </source>
</evidence>
<keyword evidence="4 6" id="KW-0238">DNA-binding</keyword>
<reference evidence="8 9" key="1">
    <citation type="submission" date="2017-05" db="EMBL/GenBank/DDBJ databases">
        <title>Genome Analysis of Maritalea myrionectae HL2708#5.</title>
        <authorList>
            <consortium name="Cotde Inc.-PKNU"/>
            <person name="Jang D."/>
            <person name="Oh H.-M."/>
        </authorList>
    </citation>
    <scope>NUCLEOTIDE SEQUENCE [LARGE SCALE GENOMIC DNA]</scope>
    <source>
        <strain evidence="8 9">HL2708#5</strain>
    </source>
</reference>
<evidence type="ECO:0000259" key="7">
    <source>
        <dbReference type="PROSITE" id="PS50977"/>
    </source>
</evidence>
<dbReference type="Pfam" id="PF02909">
    <property type="entry name" value="TetR_C_1"/>
    <property type="match status" value="1"/>
</dbReference>
<evidence type="ECO:0000256" key="5">
    <source>
        <dbReference type="ARBA" id="ARBA00023163"/>
    </source>
</evidence>
<evidence type="ECO:0000256" key="6">
    <source>
        <dbReference type="PROSITE-ProRule" id="PRU00335"/>
    </source>
</evidence>
<dbReference type="PANTHER" id="PTHR30055">
    <property type="entry name" value="HTH-TYPE TRANSCRIPTIONAL REGULATOR RUTR"/>
    <property type="match status" value="1"/>
</dbReference>
<dbReference type="Gene3D" id="1.10.357.10">
    <property type="entry name" value="Tetracycline Repressor, domain 2"/>
    <property type="match status" value="1"/>
</dbReference>
<dbReference type="GO" id="GO:0046677">
    <property type="term" value="P:response to antibiotic"/>
    <property type="evidence" value="ECO:0007669"/>
    <property type="project" value="InterPro"/>
</dbReference>
<keyword evidence="2" id="KW-0678">Repressor</keyword>
<keyword evidence="5" id="KW-0804">Transcription</keyword>
<feature type="domain" description="HTH tetR-type" evidence="7">
    <location>
        <begin position="12"/>
        <end position="72"/>
    </location>
</feature>
<evidence type="ECO:0000256" key="3">
    <source>
        <dbReference type="ARBA" id="ARBA00023015"/>
    </source>
</evidence>
<sequence>MSRTSQADKRRTLNAQKITEAAIELADSQGIEALSMRKLATQLGVTAMSIYNHVANKDDLLSLMLDHVVSEFERPQIKGDWQETMRRRAHSMRQAFLRHPWAPPLLISTITNGEQTMRDTDATLGCLINAGFTYAAADWARNAIDSHIYGYTMQELNFPVEPDEYKAAAAHYLPMIEKSDFPYLHGATLALVNGEYDGVTQFDFGLNLLLEGLARQLQSGQLS</sequence>
<dbReference type="InterPro" id="IPR003012">
    <property type="entry name" value="Tet_transcr_reg_TetR"/>
</dbReference>
<gene>
    <name evidence="8" type="ORF">MXMO3_00578</name>
</gene>
<comment type="function">
    <text evidence="1">TetR is the repressor of the tetracycline resistance element; its N-terminal region forms a helix-turn-helix structure and binds DNA. Binding of tetracycline to TetR reduces the repressor affinity for the tetracycline resistance gene (tetA) promoter operator sites.</text>
</comment>
<accession>A0A2R4MAT4</accession>
<dbReference type="Proteomes" id="UP000258927">
    <property type="component" value="Chromosome"/>
</dbReference>
<keyword evidence="9" id="KW-1185">Reference proteome</keyword>
<dbReference type="InterPro" id="IPR009057">
    <property type="entry name" value="Homeodomain-like_sf"/>
</dbReference>
<dbReference type="SUPFAM" id="SSF46689">
    <property type="entry name" value="Homeodomain-like"/>
    <property type="match status" value="1"/>
</dbReference>
<dbReference type="Gene3D" id="1.10.10.60">
    <property type="entry name" value="Homeodomain-like"/>
    <property type="match status" value="1"/>
</dbReference>
<dbReference type="InterPro" id="IPR050109">
    <property type="entry name" value="HTH-type_TetR-like_transc_reg"/>
</dbReference>
<dbReference type="GO" id="GO:0003700">
    <property type="term" value="F:DNA-binding transcription factor activity"/>
    <property type="evidence" value="ECO:0007669"/>
    <property type="project" value="TreeGrafter"/>
</dbReference>
<organism evidence="8 9">
    <name type="scientific">Maritalea myrionectae</name>
    <dbReference type="NCBI Taxonomy" id="454601"/>
    <lineage>
        <taxon>Bacteria</taxon>
        <taxon>Pseudomonadati</taxon>
        <taxon>Pseudomonadota</taxon>
        <taxon>Alphaproteobacteria</taxon>
        <taxon>Hyphomicrobiales</taxon>
        <taxon>Devosiaceae</taxon>
        <taxon>Maritalea</taxon>
    </lineage>
</organism>
<evidence type="ECO:0000256" key="4">
    <source>
        <dbReference type="ARBA" id="ARBA00023125"/>
    </source>
</evidence>
<dbReference type="PANTHER" id="PTHR30055:SF151">
    <property type="entry name" value="TRANSCRIPTIONAL REGULATORY PROTEIN"/>
    <property type="match status" value="1"/>
</dbReference>
<dbReference type="InterPro" id="IPR004111">
    <property type="entry name" value="Repressor_TetR_C"/>
</dbReference>
<protein>
    <recommendedName>
        <fullName evidence="7">HTH tetR-type domain-containing protein</fullName>
    </recommendedName>
</protein>
<dbReference type="AlphaFoldDB" id="A0A2R4MAT4"/>
<dbReference type="GO" id="GO:0045892">
    <property type="term" value="P:negative regulation of DNA-templated transcription"/>
    <property type="evidence" value="ECO:0007669"/>
    <property type="project" value="InterPro"/>
</dbReference>
<feature type="DNA-binding region" description="H-T-H motif" evidence="6">
    <location>
        <begin position="35"/>
        <end position="54"/>
    </location>
</feature>
<evidence type="ECO:0000313" key="8">
    <source>
        <dbReference type="EMBL" id="AVX03122.1"/>
    </source>
</evidence>